<dbReference type="AlphaFoldDB" id="A0A1A9EWK9"/>
<dbReference type="GO" id="GO:0005829">
    <property type="term" value="C:cytosol"/>
    <property type="evidence" value="ECO:0007669"/>
    <property type="project" value="TreeGrafter"/>
</dbReference>
<dbReference type="InterPro" id="IPR017932">
    <property type="entry name" value="GATase_2_dom"/>
</dbReference>
<reference evidence="11" key="1">
    <citation type="submission" date="2016-05" db="EMBL/GenBank/DDBJ databases">
        <authorList>
            <person name="Baek K."/>
            <person name="Yang S.-J."/>
        </authorList>
    </citation>
    <scope>NUCLEOTIDE SEQUENCE [LARGE SCALE GENOMIC DNA]</scope>
    <source>
        <strain evidence="11">ST58-10</strain>
    </source>
</reference>
<comment type="similarity">
    <text evidence="2">Belongs to the asparagine synthetase family.</text>
</comment>
<keyword evidence="11" id="KW-1185">Reference proteome</keyword>
<dbReference type="Proteomes" id="UP000078070">
    <property type="component" value="Chromosome"/>
</dbReference>
<name>A0A1A9EWK9_9GAMM</name>
<protein>
    <recommendedName>
        <fullName evidence="3">asparagine synthase (glutamine-hydrolyzing)</fullName>
        <ecNumber evidence="3">6.3.5.4</ecNumber>
    </recommendedName>
</protein>
<evidence type="ECO:0000256" key="7">
    <source>
        <dbReference type="PIRSR" id="PIRSR001589-3"/>
    </source>
</evidence>
<evidence type="ECO:0000256" key="2">
    <source>
        <dbReference type="ARBA" id="ARBA00005752"/>
    </source>
</evidence>
<dbReference type="GO" id="GO:0006529">
    <property type="term" value="P:asparagine biosynthetic process"/>
    <property type="evidence" value="ECO:0007669"/>
    <property type="project" value="InterPro"/>
</dbReference>
<keyword evidence="5" id="KW-0067">ATP-binding</keyword>
<dbReference type="InterPro" id="IPR029055">
    <property type="entry name" value="Ntn_hydrolases_N"/>
</dbReference>
<reference evidence="10 11" key="2">
    <citation type="journal article" date="2018" name="Int. J. Syst. Evol. Microbiol.">
        <title>Marinobacterium aestuarii sp. nov., a benzene-degrading marine bacterium isolated from estuary sediment.</title>
        <authorList>
            <person name="Bae S.S."/>
            <person name="Jung J."/>
            <person name="Chung D."/>
            <person name="Baek K."/>
        </authorList>
    </citation>
    <scope>NUCLEOTIDE SEQUENCE [LARGE SCALE GENOMIC DNA]</scope>
    <source>
        <strain evidence="10 11">ST58-10</strain>
    </source>
</reference>
<dbReference type="InterPro" id="IPR051786">
    <property type="entry name" value="ASN_synthetase/amidase"/>
</dbReference>
<dbReference type="Gene3D" id="3.60.20.10">
    <property type="entry name" value="Glutamine Phosphoribosylpyrophosphate, subunit 1, domain 1"/>
    <property type="match status" value="1"/>
</dbReference>
<evidence type="ECO:0000256" key="6">
    <source>
        <dbReference type="ARBA" id="ARBA00048741"/>
    </source>
</evidence>
<gene>
    <name evidence="10" type="ORF">A8C75_08495</name>
</gene>
<dbReference type="Gene3D" id="3.40.50.620">
    <property type="entry name" value="HUPs"/>
    <property type="match status" value="2"/>
</dbReference>
<sequence length="582" mass="65196">MPDSAELSTEPAKAAVQVLISDSNDLNASDKWQRASVHGCEIYCYGQPLQKKCRGEAAPGLIGQLYRDLGGQCVQALTGHYALIIDDRRSGTCHLFSDRFVTHRLYYQSVSSGLIVADSLQALRGAATEPLALSRQAVVNYLYHHMIPSPRTVYEGVYCLEPAQRVSWCQGTLSSETWWQPAFDQQASQSEQQLADELFVLMQDVVADYCIKDKTGCFLSGGLDSSSLAGLVSQSIPSPDVFSIGFPVARYDEIDYARTAVEHFGLNGHEHCMTPEDVVAALPQVVGSMDQPFGNSSVIPTYFCAQLARSQGVNRLIAGDGGDELFAGNQRYATQLQLDRWRQRLRPLIGTLDLTLLRSPLPDTPALLGKAKSFVRQLKMTVPENVQYYNFLNLLDRKAIFSASVVKGVDLFEPDRQCQQLYDALPDASPLDRLLYLDWKHTLADNDLVKVSSMCRLAGVDVVYPMLDDRLVDFSLRVPAGIKLTRGNLRHLYKRAMDGFLPNKIIHKTKHGFGLPFGLWTKDQPKLQKLAYEAIDSLQRYDLFEKTFIDEAIHRHKSGHASYYGELVWVLMVLALWLDRNY</sequence>
<comment type="catalytic activity">
    <reaction evidence="6">
        <text>L-aspartate + L-glutamine + ATP + H2O = L-asparagine + L-glutamate + AMP + diphosphate + H(+)</text>
        <dbReference type="Rhea" id="RHEA:12228"/>
        <dbReference type="ChEBI" id="CHEBI:15377"/>
        <dbReference type="ChEBI" id="CHEBI:15378"/>
        <dbReference type="ChEBI" id="CHEBI:29985"/>
        <dbReference type="ChEBI" id="CHEBI:29991"/>
        <dbReference type="ChEBI" id="CHEBI:30616"/>
        <dbReference type="ChEBI" id="CHEBI:33019"/>
        <dbReference type="ChEBI" id="CHEBI:58048"/>
        <dbReference type="ChEBI" id="CHEBI:58359"/>
        <dbReference type="ChEBI" id="CHEBI:456215"/>
        <dbReference type="EC" id="6.3.5.4"/>
    </reaction>
</comment>
<evidence type="ECO:0000256" key="5">
    <source>
        <dbReference type="ARBA" id="ARBA00022840"/>
    </source>
</evidence>
<dbReference type="KEGG" id="mars:A8C75_08495"/>
<dbReference type="InterPro" id="IPR006426">
    <property type="entry name" value="Asn_synth_AEB"/>
</dbReference>
<feature type="domain" description="Asparagine synthetase" evidence="8">
    <location>
        <begin position="214"/>
        <end position="578"/>
    </location>
</feature>
<dbReference type="Pfam" id="PF00733">
    <property type="entry name" value="Asn_synthase"/>
    <property type="match status" value="1"/>
</dbReference>
<dbReference type="GO" id="GO:0005524">
    <property type="term" value="F:ATP binding"/>
    <property type="evidence" value="ECO:0007669"/>
    <property type="project" value="UniProtKB-KW"/>
</dbReference>
<dbReference type="EC" id="6.3.5.4" evidence="3"/>
<dbReference type="STRING" id="1821621.A8C75_08495"/>
<dbReference type="PANTHER" id="PTHR43284">
    <property type="entry name" value="ASPARAGINE SYNTHETASE (GLUTAMINE-HYDROLYZING)"/>
    <property type="match status" value="1"/>
</dbReference>
<evidence type="ECO:0000313" key="10">
    <source>
        <dbReference type="EMBL" id="ANG62524.1"/>
    </source>
</evidence>
<dbReference type="EMBL" id="CP015839">
    <property type="protein sequence ID" value="ANG62524.1"/>
    <property type="molecule type" value="Genomic_DNA"/>
</dbReference>
<comment type="pathway">
    <text evidence="1">Amino-acid biosynthesis; L-asparagine biosynthesis; L-asparagine from L-aspartate (L-Gln route): step 1/1.</text>
</comment>
<dbReference type="SUPFAM" id="SSF52402">
    <property type="entry name" value="Adenine nucleotide alpha hydrolases-like"/>
    <property type="match status" value="1"/>
</dbReference>
<accession>A0A1A9EWK9</accession>
<dbReference type="Pfam" id="PF13537">
    <property type="entry name" value="GATase_7"/>
    <property type="match status" value="1"/>
</dbReference>
<keyword evidence="4" id="KW-0547">Nucleotide-binding</keyword>
<dbReference type="PIRSF" id="PIRSF001589">
    <property type="entry name" value="Asn_synthetase_glu-h"/>
    <property type="match status" value="1"/>
</dbReference>
<evidence type="ECO:0000259" key="8">
    <source>
        <dbReference type="Pfam" id="PF00733"/>
    </source>
</evidence>
<evidence type="ECO:0000256" key="4">
    <source>
        <dbReference type="ARBA" id="ARBA00022741"/>
    </source>
</evidence>
<dbReference type="SUPFAM" id="SSF56235">
    <property type="entry name" value="N-terminal nucleophile aminohydrolases (Ntn hydrolases)"/>
    <property type="match status" value="1"/>
</dbReference>
<proteinExistence type="inferred from homology"/>
<dbReference type="InterPro" id="IPR001962">
    <property type="entry name" value="Asn_synthase"/>
</dbReference>
<evidence type="ECO:0000259" key="9">
    <source>
        <dbReference type="Pfam" id="PF13537"/>
    </source>
</evidence>
<evidence type="ECO:0000256" key="3">
    <source>
        <dbReference type="ARBA" id="ARBA00012737"/>
    </source>
</evidence>
<dbReference type="PANTHER" id="PTHR43284:SF1">
    <property type="entry name" value="ASPARAGINE SYNTHETASE"/>
    <property type="match status" value="1"/>
</dbReference>
<dbReference type="RefSeq" id="WP_067380734.1">
    <property type="nucleotide sequence ID" value="NZ_CP015839.1"/>
</dbReference>
<dbReference type="GO" id="GO:0004066">
    <property type="term" value="F:asparagine synthase (glutamine-hydrolyzing) activity"/>
    <property type="evidence" value="ECO:0007669"/>
    <property type="project" value="UniProtKB-EC"/>
</dbReference>
<feature type="site" description="Important for beta-aspartyl-AMP intermediate formation" evidence="7">
    <location>
        <position position="320"/>
    </location>
</feature>
<feature type="domain" description="Glutamine amidotransferase type-2" evidence="9">
    <location>
        <begin position="62"/>
        <end position="123"/>
    </location>
</feature>
<dbReference type="OrthoDB" id="9763290at2"/>
<evidence type="ECO:0000313" key="11">
    <source>
        <dbReference type="Proteomes" id="UP000078070"/>
    </source>
</evidence>
<organism evidence="10 11">
    <name type="scientific">Marinobacterium aestuarii</name>
    <dbReference type="NCBI Taxonomy" id="1821621"/>
    <lineage>
        <taxon>Bacteria</taxon>
        <taxon>Pseudomonadati</taxon>
        <taxon>Pseudomonadota</taxon>
        <taxon>Gammaproteobacteria</taxon>
        <taxon>Oceanospirillales</taxon>
        <taxon>Oceanospirillaceae</taxon>
        <taxon>Marinobacterium</taxon>
    </lineage>
</organism>
<dbReference type="InterPro" id="IPR014729">
    <property type="entry name" value="Rossmann-like_a/b/a_fold"/>
</dbReference>
<dbReference type="CDD" id="cd01991">
    <property type="entry name" value="Asn_synthase_B_C"/>
    <property type="match status" value="1"/>
</dbReference>
<evidence type="ECO:0000256" key="1">
    <source>
        <dbReference type="ARBA" id="ARBA00005187"/>
    </source>
</evidence>